<reference evidence="1" key="1">
    <citation type="submission" date="2021-09" db="EMBL/GenBank/DDBJ databases">
        <authorList>
            <person name="Martin H S."/>
        </authorList>
    </citation>
    <scope>NUCLEOTIDE SEQUENCE</scope>
</reference>
<dbReference type="EMBL" id="CAKASE010000068">
    <property type="protein sequence ID" value="CAG9572565.1"/>
    <property type="molecule type" value="Genomic_DNA"/>
</dbReference>
<sequence length="91" mass="10568">MFQFSLLRTLTEDMSSSSDWRVLSWTVFYFVTVLLMMCSNVECQEQVTEFRLPFNVTSPFSVFTHQLEHAFDQLSAVAGVAARKNDYYSSF</sequence>
<accession>A0A8J2QY26</accession>
<comment type="caution">
    <text evidence="1">The sequence shown here is derived from an EMBL/GenBank/DDBJ whole genome shotgun (WGS) entry which is preliminary data.</text>
</comment>
<dbReference type="AlphaFoldDB" id="A0A8J2QY26"/>
<organism evidence="1 2">
    <name type="scientific">Danaus chrysippus</name>
    <name type="common">African queen</name>
    <dbReference type="NCBI Taxonomy" id="151541"/>
    <lineage>
        <taxon>Eukaryota</taxon>
        <taxon>Metazoa</taxon>
        <taxon>Ecdysozoa</taxon>
        <taxon>Arthropoda</taxon>
        <taxon>Hexapoda</taxon>
        <taxon>Insecta</taxon>
        <taxon>Pterygota</taxon>
        <taxon>Neoptera</taxon>
        <taxon>Endopterygota</taxon>
        <taxon>Lepidoptera</taxon>
        <taxon>Glossata</taxon>
        <taxon>Ditrysia</taxon>
        <taxon>Papilionoidea</taxon>
        <taxon>Nymphalidae</taxon>
        <taxon>Danainae</taxon>
        <taxon>Danaini</taxon>
        <taxon>Danaina</taxon>
        <taxon>Danaus</taxon>
        <taxon>Anosia</taxon>
    </lineage>
</organism>
<proteinExistence type="predicted"/>
<evidence type="ECO:0000313" key="2">
    <source>
        <dbReference type="Proteomes" id="UP000789524"/>
    </source>
</evidence>
<protein>
    <submittedName>
        <fullName evidence="1">(African queen) hypothetical protein</fullName>
    </submittedName>
</protein>
<evidence type="ECO:0000313" key="1">
    <source>
        <dbReference type="EMBL" id="CAG9572565.1"/>
    </source>
</evidence>
<name>A0A8J2QY26_9NEOP</name>
<dbReference type="Proteomes" id="UP000789524">
    <property type="component" value="Unassembled WGS sequence"/>
</dbReference>
<gene>
    <name evidence="1" type="ORF">DCHRY22_LOCUS10097</name>
</gene>
<keyword evidence="2" id="KW-1185">Reference proteome</keyword>